<feature type="region of interest" description="Disordered" evidence="1">
    <location>
        <begin position="22"/>
        <end position="42"/>
    </location>
</feature>
<dbReference type="Pfam" id="PF13202">
    <property type="entry name" value="EF-hand_5"/>
    <property type="match status" value="2"/>
</dbReference>
<dbReference type="EMBL" id="SHMC01000009">
    <property type="protein sequence ID" value="TAA21299.1"/>
    <property type="molecule type" value="Genomic_DNA"/>
</dbReference>
<evidence type="ECO:0000259" key="3">
    <source>
        <dbReference type="PROSITE" id="PS50222"/>
    </source>
</evidence>
<reference evidence="4 5" key="1">
    <citation type="submission" date="2019-02" db="EMBL/GenBank/DDBJ databases">
        <title>WGS of Pseudoxanthomonas species novum from clinical isolates.</title>
        <authorList>
            <person name="Bernier A.-M."/>
            <person name="Bernard K."/>
            <person name="Vachon A."/>
        </authorList>
    </citation>
    <scope>NUCLEOTIDE SEQUENCE [LARGE SCALE GENOMIC DNA]</scope>
    <source>
        <strain evidence="4 5">NML171200</strain>
    </source>
</reference>
<sequence>MKHLLPALALLALAPVSLSAQQATGGGASSGRQQMAQKLKAADANGDGLIQRGEAQASLPRLYAHFDALDADHDGALSREELRAAGRALSAARSGSGR</sequence>
<dbReference type="PROSITE" id="PS00018">
    <property type="entry name" value="EF_HAND_1"/>
    <property type="match status" value="1"/>
</dbReference>
<dbReference type="RefSeq" id="WP_130552740.1">
    <property type="nucleotide sequence ID" value="NZ_SHMC01000009.1"/>
</dbReference>
<feature type="signal peptide" evidence="2">
    <location>
        <begin position="1"/>
        <end position="22"/>
    </location>
</feature>
<feature type="chain" id="PRO_5020864181" description="EF-hand domain-containing protein" evidence="2">
    <location>
        <begin position="23"/>
        <end position="98"/>
    </location>
</feature>
<dbReference type="GO" id="GO:0005509">
    <property type="term" value="F:calcium ion binding"/>
    <property type="evidence" value="ECO:0007669"/>
    <property type="project" value="InterPro"/>
</dbReference>
<evidence type="ECO:0000256" key="2">
    <source>
        <dbReference type="SAM" id="SignalP"/>
    </source>
</evidence>
<evidence type="ECO:0000313" key="5">
    <source>
        <dbReference type="Proteomes" id="UP000292627"/>
    </source>
</evidence>
<dbReference type="SUPFAM" id="SSF47473">
    <property type="entry name" value="EF-hand"/>
    <property type="match status" value="1"/>
</dbReference>
<accession>A0A4Q8L5A0</accession>
<feature type="domain" description="EF-hand" evidence="3">
    <location>
        <begin position="57"/>
        <end position="92"/>
    </location>
</feature>
<name>A0A4Q8L5A0_9GAMM</name>
<proteinExistence type="predicted"/>
<dbReference type="PROSITE" id="PS50222">
    <property type="entry name" value="EF_HAND_2"/>
    <property type="match status" value="1"/>
</dbReference>
<dbReference type="InterPro" id="IPR011992">
    <property type="entry name" value="EF-hand-dom_pair"/>
</dbReference>
<keyword evidence="2" id="KW-0732">Signal</keyword>
<dbReference type="Gene3D" id="1.10.238.10">
    <property type="entry name" value="EF-hand"/>
    <property type="match status" value="1"/>
</dbReference>
<evidence type="ECO:0000313" key="4">
    <source>
        <dbReference type="EMBL" id="TAA21299.1"/>
    </source>
</evidence>
<dbReference type="OrthoDB" id="5986268at2"/>
<evidence type="ECO:0000256" key="1">
    <source>
        <dbReference type="SAM" id="MobiDB-lite"/>
    </source>
</evidence>
<dbReference type="InterPro" id="IPR002048">
    <property type="entry name" value="EF_hand_dom"/>
</dbReference>
<dbReference type="Proteomes" id="UP000292627">
    <property type="component" value="Unassembled WGS sequence"/>
</dbReference>
<dbReference type="InterPro" id="IPR018247">
    <property type="entry name" value="EF_Hand_1_Ca_BS"/>
</dbReference>
<protein>
    <recommendedName>
        <fullName evidence="3">EF-hand domain-containing protein</fullName>
    </recommendedName>
</protein>
<gene>
    <name evidence="4" type="ORF">EA660_17440</name>
</gene>
<dbReference type="AlphaFoldDB" id="A0A4Q8L5A0"/>
<organism evidence="4 5">
    <name type="scientific">Pseudoxanthomonas winnipegensis</name>
    <dbReference type="NCBI Taxonomy" id="2480810"/>
    <lineage>
        <taxon>Bacteria</taxon>
        <taxon>Pseudomonadati</taxon>
        <taxon>Pseudomonadota</taxon>
        <taxon>Gammaproteobacteria</taxon>
        <taxon>Lysobacterales</taxon>
        <taxon>Lysobacteraceae</taxon>
        <taxon>Pseudoxanthomonas</taxon>
    </lineage>
</organism>
<comment type="caution">
    <text evidence="4">The sequence shown here is derived from an EMBL/GenBank/DDBJ whole genome shotgun (WGS) entry which is preliminary data.</text>
</comment>